<dbReference type="RefSeq" id="WP_018712793.1">
    <property type="nucleotide sequence ID" value="NZ_CP053832.1"/>
</dbReference>
<evidence type="ECO:0000256" key="1">
    <source>
        <dbReference type="SAM" id="Phobius"/>
    </source>
</evidence>
<protein>
    <submittedName>
        <fullName evidence="2">Uncharacterized protein</fullName>
    </submittedName>
</protein>
<feature type="transmembrane region" description="Helical" evidence="1">
    <location>
        <begin position="61"/>
        <end position="81"/>
    </location>
</feature>
<dbReference type="GeneID" id="77176353"/>
<dbReference type="Proteomes" id="UP000509722">
    <property type="component" value="Chromosome"/>
</dbReference>
<dbReference type="AlphaFoldDB" id="A0AAE7JQE8"/>
<name>A0AAE7JQE8_9BACT</name>
<keyword evidence="1" id="KW-0812">Transmembrane</keyword>
<keyword evidence="1" id="KW-0472">Membrane</keyword>
<keyword evidence="1" id="KW-1133">Transmembrane helix</keyword>
<sequence length="202" mass="21233">MKDIDDIFDIRSLAEKLFSVMNEIGKGIPSNVTPEDIKDIALFHSKGAAAAGVASGWVPGFGGAIATATIAGFVWGMYLRINNKIGLSISKNILKTLAGGIVANLAAFTVGAIAVTTTLPFIPIVGNVGAMVIMGGIGYAITIVSAGIYLAILTKFFQTKGGDINKMSADDLKDLAKEVIDNNDVESALKQAKKAYEKEHKE</sequence>
<dbReference type="EMBL" id="CP053832">
    <property type="protein sequence ID" value="QKF84898.1"/>
    <property type="molecule type" value="Genomic_DNA"/>
</dbReference>
<reference evidence="2 3" key="1">
    <citation type="submission" date="2020-05" db="EMBL/GenBank/DDBJ databases">
        <title>Complete genome sequencing of Campylobacter and Arcobacter type strains.</title>
        <authorList>
            <person name="Miller W.G."/>
            <person name="Yee E."/>
        </authorList>
    </citation>
    <scope>NUCLEOTIDE SEQUENCE [LARGE SCALE GENOMIC DNA]</scope>
    <source>
        <strain evidence="2 3">LMG 6451</strain>
    </source>
</reference>
<accession>A0AAE7JQE8</accession>
<evidence type="ECO:0000313" key="3">
    <source>
        <dbReference type="Proteomes" id="UP000509722"/>
    </source>
</evidence>
<organism evidence="2 3">
    <name type="scientific">Campylobacter ureolyticus</name>
    <dbReference type="NCBI Taxonomy" id="827"/>
    <lineage>
        <taxon>Bacteria</taxon>
        <taxon>Pseudomonadati</taxon>
        <taxon>Campylobacterota</taxon>
        <taxon>Epsilonproteobacteria</taxon>
        <taxon>Campylobacterales</taxon>
        <taxon>Campylobacteraceae</taxon>
        <taxon>Campylobacter</taxon>
    </lineage>
</organism>
<proteinExistence type="predicted"/>
<feature type="transmembrane region" description="Helical" evidence="1">
    <location>
        <begin position="101"/>
        <end position="122"/>
    </location>
</feature>
<feature type="transmembrane region" description="Helical" evidence="1">
    <location>
        <begin position="128"/>
        <end position="152"/>
    </location>
</feature>
<gene>
    <name evidence="2" type="ORF">CURT_1447</name>
</gene>
<evidence type="ECO:0000313" key="2">
    <source>
        <dbReference type="EMBL" id="QKF84898.1"/>
    </source>
</evidence>